<dbReference type="CDD" id="cd11530">
    <property type="entry name" value="NTP-PPase_DR2231_like"/>
    <property type="match status" value="1"/>
</dbReference>
<evidence type="ECO:0000313" key="2">
    <source>
        <dbReference type="EMBL" id="SUZ52593.1"/>
    </source>
</evidence>
<dbReference type="SUPFAM" id="SSF101386">
    <property type="entry name" value="all-alpha NTP pyrophosphatases"/>
    <property type="match status" value="1"/>
</dbReference>
<dbReference type="Pfam" id="PF03819">
    <property type="entry name" value="MazG"/>
    <property type="match status" value="1"/>
</dbReference>
<sequence>MSNDRYSAMLTAVQRFHDKHGFRESGGEDLPYRVALMAEELGEISACITKGKTKEALAEECADLLILLIGTAISANLDLSEAFWQKMEKIEQRPSRMIDGRIRVSDFGS</sequence>
<name>A0A381NGF6_9ZZZZ</name>
<dbReference type="InterPro" id="IPR004518">
    <property type="entry name" value="MazG-like_dom"/>
</dbReference>
<organism evidence="2">
    <name type="scientific">marine metagenome</name>
    <dbReference type="NCBI Taxonomy" id="408172"/>
    <lineage>
        <taxon>unclassified sequences</taxon>
        <taxon>metagenomes</taxon>
        <taxon>ecological metagenomes</taxon>
    </lineage>
</organism>
<dbReference type="EMBL" id="UINC01000283">
    <property type="protein sequence ID" value="SUZ52593.1"/>
    <property type="molecule type" value="Genomic_DNA"/>
</dbReference>
<dbReference type="AlphaFoldDB" id="A0A381NGF6"/>
<gene>
    <name evidence="2" type="ORF">METZ01_LOCUS5447</name>
</gene>
<feature type="domain" description="NTP pyrophosphohydrolase MazG-like" evidence="1">
    <location>
        <begin position="35"/>
        <end position="93"/>
    </location>
</feature>
<protein>
    <recommendedName>
        <fullName evidence="1">NTP pyrophosphohydrolase MazG-like domain-containing protein</fullName>
    </recommendedName>
</protein>
<dbReference type="Gene3D" id="1.10.287.1080">
    <property type="entry name" value="MazG-like"/>
    <property type="match status" value="1"/>
</dbReference>
<reference evidence="2" key="1">
    <citation type="submission" date="2018-05" db="EMBL/GenBank/DDBJ databases">
        <authorList>
            <person name="Lanie J.A."/>
            <person name="Ng W.-L."/>
            <person name="Kazmierczak K.M."/>
            <person name="Andrzejewski T.M."/>
            <person name="Davidsen T.M."/>
            <person name="Wayne K.J."/>
            <person name="Tettelin H."/>
            <person name="Glass J.I."/>
            <person name="Rusch D."/>
            <person name="Podicherti R."/>
            <person name="Tsui H.-C.T."/>
            <person name="Winkler M.E."/>
        </authorList>
    </citation>
    <scope>NUCLEOTIDE SEQUENCE</scope>
</reference>
<evidence type="ECO:0000259" key="1">
    <source>
        <dbReference type="Pfam" id="PF03819"/>
    </source>
</evidence>
<proteinExistence type="predicted"/>
<dbReference type="InterPro" id="IPR033653">
    <property type="entry name" value="NTP-PPase_DR2231-like"/>
</dbReference>
<accession>A0A381NGF6</accession>